<dbReference type="Proteomes" id="UP000076925">
    <property type="component" value="Unassembled WGS sequence"/>
</dbReference>
<protein>
    <recommendedName>
        <fullName evidence="1">DUF2281 domain-containing protein</fullName>
    </recommendedName>
</protein>
<proteinExistence type="predicted"/>
<evidence type="ECO:0000313" key="2">
    <source>
        <dbReference type="EMBL" id="KYC40310.1"/>
    </source>
</evidence>
<name>A0A139X6J9_9CYAN</name>
<dbReference type="OrthoDB" id="490187at2"/>
<reference evidence="2 3" key="1">
    <citation type="journal article" date="2013" name="Genome Biol. Evol.">
        <title>Genomes of Stigonematalean cyanobacteria (subsection V) and the evolution of oxygenic photosynthesis from prokaryotes to plastids.</title>
        <authorList>
            <person name="Dagan T."/>
            <person name="Roettger M."/>
            <person name="Stucken K."/>
            <person name="Landan G."/>
            <person name="Koch R."/>
            <person name="Major P."/>
            <person name="Gould S.B."/>
            <person name="Goremykin V.V."/>
            <person name="Rippka R."/>
            <person name="Tandeau de Marsac N."/>
            <person name="Gugger M."/>
            <person name="Lockhart P.J."/>
            <person name="Allen J.F."/>
            <person name="Brune I."/>
            <person name="Maus I."/>
            <person name="Puhler A."/>
            <person name="Martin W.F."/>
        </authorList>
    </citation>
    <scope>NUCLEOTIDE SEQUENCE [LARGE SCALE GENOMIC DNA]</scope>
    <source>
        <strain evidence="2 3">PCC 7110</strain>
    </source>
</reference>
<evidence type="ECO:0000313" key="3">
    <source>
        <dbReference type="Proteomes" id="UP000076925"/>
    </source>
</evidence>
<organism evidence="2 3">
    <name type="scientific">Scytonema hofmannii PCC 7110</name>
    <dbReference type="NCBI Taxonomy" id="128403"/>
    <lineage>
        <taxon>Bacteria</taxon>
        <taxon>Bacillati</taxon>
        <taxon>Cyanobacteriota</taxon>
        <taxon>Cyanophyceae</taxon>
        <taxon>Nostocales</taxon>
        <taxon>Scytonemataceae</taxon>
        <taxon>Scytonema</taxon>
    </lineage>
</organism>
<dbReference type="RefSeq" id="WP_017745635.1">
    <property type="nucleotide sequence ID" value="NZ_KQ976354.1"/>
</dbReference>
<accession>A0A139X6J9</accession>
<dbReference type="Pfam" id="PF10047">
    <property type="entry name" value="DUF2281"/>
    <property type="match status" value="1"/>
</dbReference>
<dbReference type="STRING" id="128403.WA1_27660"/>
<gene>
    <name evidence="2" type="ORF">WA1_27660</name>
</gene>
<dbReference type="EMBL" id="ANNX02000030">
    <property type="protein sequence ID" value="KYC40310.1"/>
    <property type="molecule type" value="Genomic_DNA"/>
</dbReference>
<sequence length="112" mass="13114">MSEIINIERAILDNLRVLPNEQQQEVLNFIEFLVQKVRKIEPISNEDLNDSILSTIDQQEQLSMQEIAKLPVQERHKILAPYIALTSEDFIQDKELTEFSVLDSEDWDTENE</sequence>
<comment type="caution">
    <text evidence="2">The sequence shown here is derived from an EMBL/GenBank/DDBJ whole genome shotgun (WGS) entry which is preliminary data.</text>
</comment>
<dbReference type="AlphaFoldDB" id="A0A139X6J9"/>
<feature type="domain" description="DUF2281" evidence="1">
    <location>
        <begin position="11"/>
        <end position="43"/>
    </location>
</feature>
<dbReference type="InterPro" id="IPR018739">
    <property type="entry name" value="DUF2281"/>
</dbReference>
<keyword evidence="3" id="KW-1185">Reference proteome</keyword>
<evidence type="ECO:0000259" key="1">
    <source>
        <dbReference type="Pfam" id="PF10047"/>
    </source>
</evidence>